<sequence length="312" mass="35875">MRLLSRVAERLYWMARYLERAEDTARLLRSYTHLIMDIPAGSEPGWDVLLQTLDAQHSFGEHYRVANETNVLKFLIADHSNASSIAQSIRAARENVRTTRDVLPSEVWEHVNELYLYTEKHAANSVGRRNRHDFFDQLIGRCQMINGLMTSTLCRDHAYRFVKIGHLLERADMTTRVLDAGIGALMNEERNPSTTDPLVWASVLSSLSAMETYRRTVGPMVEGAEAVDFIFRDPTLPRSLRFCLGGIREELVPMRNNRNALRVINRSRRSLSRFDPQAAGRRDMHRFIDRFQANLLALGEEINVAWFLTDQA</sequence>
<dbReference type="Pfam" id="PF04168">
    <property type="entry name" value="Alpha-E"/>
    <property type="match status" value="1"/>
</dbReference>
<proteinExistence type="predicted"/>
<dbReference type="AlphaFoldDB" id="A0A5B0WP54"/>
<feature type="domain" description="DUF403" evidence="1">
    <location>
        <begin position="3"/>
        <end position="307"/>
    </location>
</feature>
<evidence type="ECO:0000259" key="1">
    <source>
        <dbReference type="Pfam" id="PF04168"/>
    </source>
</evidence>
<dbReference type="InterPro" id="IPR051680">
    <property type="entry name" value="ATP-dep_Glu-Cys_Ligase-2"/>
</dbReference>
<keyword evidence="3" id="KW-1185">Reference proteome</keyword>
<evidence type="ECO:0000313" key="2">
    <source>
        <dbReference type="EMBL" id="KAA1188854.1"/>
    </source>
</evidence>
<dbReference type="Proteomes" id="UP000323708">
    <property type="component" value="Unassembled WGS sequence"/>
</dbReference>
<gene>
    <name evidence="2" type="ORF">F0M18_16750</name>
</gene>
<dbReference type="PANTHER" id="PTHR34595:SF7">
    <property type="entry name" value="SLL1039 PROTEIN"/>
    <property type="match status" value="1"/>
</dbReference>
<dbReference type="EMBL" id="VTUX01000009">
    <property type="protein sequence ID" value="KAA1188854.1"/>
    <property type="molecule type" value="Genomic_DNA"/>
</dbReference>
<comment type="caution">
    <text evidence="2">The sequence shown here is derived from an EMBL/GenBank/DDBJ whole genome shotgun (WGS) entry which is preliminary data.</text>
</comment>
<protein>
    <submittedName>
        <fullName evidence="2">Alpha-E domain-containing protein</fullName>
    </submittedName>
</protein>
<reference evidence="2 3" key="1">
    <citation type="submission" date="2019-09" db="EMBL/GenBank/DDBJ databases">
        <authorList>
            <person name="Chen X.-Y."/>
        </authorList>
    </citation>
    <scope>NUCLEOTIDE SEQUENCE [LARGE SCALE GENOMIC DNA]</scope>
    <source>
        <strain evidence="2 3">NY5</strain>
    </source>
</reference>
<accession>A0A5B0WP54</accession>
<evidence type="ECO:0000313" key="3">
    <source>
        <dbReference type="Proteomes" id="UP000323708"/>
    </source>
</evidence>
<dbReference type="RefSeq" id="WP_149612617.1">
    <property type="nucleotide sequence ID" value="NZ_VTUX01000009.1"/>
</dbReference>
<name>A0A5B0WP54_9GAMM</name>
<organism evidence="2 3">
    <name type="scientific">Pseudohalioglobus sediminis</name>
    <dbReference type="NCBI Taxonomy" id="2606449"/>
    <lineage>
        <taxon>Bacteria</taxon>
        <taxon>Pseudomonadati</taxon>
        <taxon>Pseudomonadota</taxon>
        <taxon>Gammaproteobacteria</taxon>
        <taxon>Cellvibrionales</taxon>
        <taxon>Halieaceae</taxon>
        <taxon>Pseudohalioglobus</taxon>
    </lineage>
</organism>
<dbReference type="InterPro" id="IPR007296">
    <property type="entry name" value="DUF403"/>
</dbReference>
<dbReference type="PANTHER" id="PTHR34595">
    <property type="entry name" value="BLR5612 PROTEIN"/>
    <property type="match status" value="1"/>
</dbReference>